<dbReference type="AlphaFoldDB" id="A0A1U7HU23"/>
<organism evidence="1 2">
    <name type="scientific">Chroogloeocystis siderophila 5.2 s.c.1</name>
    <dbReference type="NCBI Taxonomy" id="247279"/>
    <lineage>
        <taxon>Bacteria</taxon>
        <taxon>Bacillati</taxon>
        <taxon>Cyanobacteriota</taxon>
        <taxon>Cyanophyceae</taxon>
        <taxon>Oscillatoriophycideae</taxon>
        <taxon>Chroococcales</taxon>
        <taxon>Chroococcaceae</taxon>
        <taxon>Chroogloeocystis</taxon>
    </lineage>
</organism>
<protein>
    <submittedName>
        <fullName evidence="1">Uncharacterized protein</fullName>
    </submittedName>
</protein>
<evidence type="ECO:0000313" key="1">
    <source>
        <dbReference type="EMBL" id="OKH27059.1"/>
    </source>
</evidence>
<name>A0A1U7HU23_9CHRO</name>
<dbReference type="EMBL" id="MRCC01000007">
    <property type="protein sequence ID" value="OKH27059.1"/>
    <property type="molecule type" value="Genomic_DNA"/>
</dbReference>
<gene>
    <name evidence="1" type="ORF">NIES1031_10080</name>
</gene>
<comment type="caution">
    <text evidence="1">The sequence shown here is derived from an EMBL/GenBank/DDBJ whole genome shotgun (WGS) entry which is preliminary data.</text>
</comment>
<proteinExistence type="predicted"/>
<dbReference type="OrthoDB" id="9836650at2"/>
<dbReference type="Proteomes" id="UP000185984">
    <property type="component" value="Unassembled WGS sequence"/>
</dbReference>
<sequence length="116" mass="12667">MLCYKVILASVGAVDRYVPHFGSEIALLNFARTIGNNTCSAMIDANMTVESASESAKGQYRSQLMNKGMSRLEAEHLTSAAVLAGTEVDCPTHVNRALDGTRIIDLRWQKSTSKFL</sequence>
<reference evidence="1 2" key="1">
    <citation type="submission" date="2016-11" db="EMBL/GenBank/DDBJ databases">
        <title>Draft Genome Sequences of Nine Cyanobacterial Strains from Diverse Habitats.</title>
        <authorList>
            <person name="Zhu T."/>
            <person name="Hou S."/>
            <person name="Lu X."/>
            <person name="Hess W.R."/>
        </authorList>
    </citation>
    <scope>NUCLEOTIDE SEQUENCE [LARGE SCALE GENOMIC DNA]</scope>
    <source>
        <strain evidence="1 2">5.2 s.c.1</strain>
    </source>
</reference>
<accession>A0A1U7HU23</accession>
<keyword evidence="2" id="KW-1185">Reference proteome</keyword>
<evidence type="ECO:0000313" key="2">
    <source>
        <dbReference type="Proteomes" id="UP000185984"/>
    </source>
</evidence>
<dbReference type="RefSeq" id="WP_073549271.1">
    <property type="nucleotide sequence ID" value="NZ_CAWMVK010000041.1"/>
</dbReference>